<protein>
    <recommendedName>
        <fullName evidence="3">Integrase SAM-like N-terminal domain-containing protein</fullName>
    </recommendedName>
</protein>
<keyword evidence="2" id="KW-1185">Reference proteome</keyword>
<comment type="caution">
    <text evidence="1">The sequence shown here is derived from an EMBL/GenBank/DDBJ whole genome shotgun (WGS) entry which is preliminary data.</text>
</comment>
<dbReference type="EMBL" id="JAAAUY010002521">
    <property type="protein sequence ID" value="KAF9311462.1"/>
    <property type="molecule type" value="Genomic_DNA"/>
</dbReference>
<dbReference type="AlphaFoldDB" id="A0A9P5S836"/>
<dbReference type="Proteomes" id="UP000696485">
    <property type="component" value="Unassembled WGS sequence"/>
</dbReference>
<evidence type="ECO:0008006" key="3">
    <source>
        <dbReference type="Google" id="ProtNLM"/>
    </source>
</evidence>
<sequence length="133" mass="15166">MDVMNFLAHGLDKLKWKPSTAKAYKSAILQLFSPSGWTTISENDLFQLFLKQMNSDSFKRLHNADIDLTPIMSYLHNLRDNFQLDITDLMAKTCFLLATCGFLHPDDLACTDAAQCSIKDNTLMLVVMFPKER</sequence>
<reference evidence="1" key="1">
    <citation type="journal article" date="2020" name="Fungal Divers.">
        <title>Resolving the Mortierellaceae phylogeny through synthesis of multi-gene phylogenetics and phylogenomics.</title>
        <authorList>
            <person name="Vandepol N."/>
            <person name="Liber J."/>
            <person name="Desiro A."/>
            <person name="Na H."/>
            <person name="Kennedy M."/>
            <person name="Barry K."/>
            <person name="Grigoriev I.V."/>
            <person name="Miller A.N."/>
            <person name="O'Donnell K."/>
            <person name="Stajich J.E."/>
            <person name="Bonito G."/>
        </authorList>
    </citation>
    <scope>NUCLEOTIDE SEQUENCE</scope>
    <source>
        <strain evidence="1">NVP1</strain>
    </source>
</reference>
<name>A0A9P5S836_9FUNG</name>
<proteinExistence type="predicted"/>
<evidence type="ECO:0000313" key="1">
    <source>
        <dbReference type="EMBL" id="KAF9311462.1"/>
    </source>
</evidence>
<evidence type="ECO:0000313" key="2">
    <source>
        <dbReference type="Proteomes" id="UP000696485"/>
    </source>
</evidence>
<organism evidence="1 2">
    <name type="scientific">Podila minutissima</name>
    <dbReference type="NCBI Taxonomy" id="64525"/>
    <lineage>
        <taxon>Eukaryota</taxon>
        <taxon>Fungi</taxon>
        <taxon>Fungi incertae sedis</taxon>
        <taxon>Mucoromycota</taxon>
        <taxon>Mortierellomycotina</taxon>
        <taxon>Mortierellomycetes</taxon>
        <taxon>Mortierellales</taxon>
        <taxon>Mortierellaceae</taxon>
        <taxon>Podila</taxon>
    </lineage>
</organism>
<accession>A0A9P5S836</accession>
<gene>
    <name evidence="1" type="ORF">BG006_004563</name>
</gene>